<dbReference type="Pfam" id="PF00046">
    <property type="entry name" value="Homeodomain"/>
    <property type="match status" value="1"/>
</dbReference>
<evidence type="ECO:0000256" key="6">
    <source>
        <dbReference type="RuleBase" id="RU000682"/>
    </source>
</evidence>
<proteinExistence type="predicted"/>
<dbReference type="EMBL" id="JAULJE010000009">
    <property type="protein sequence ID" value="KAK1338703.1"/>
    <property type="molecule type" value="Genomic_DNA"/>
</dbReference>
<dbReference type="InterPro" id="IPR051306">
    <property type="entry name" value="Homeobox_regulator"/>
</dbReference>
<dbReference type="CDD" id="cd00086">
    <property type="entry name" value="homeodomain"/>
    <property type="match status" value="1"/>
</dbReference>
<evidence type="ECO:0000256" key="4">
    <source>
        <dbReference type="ARBA" id="ARBA00023242"/>
    </source>
</evidence>
<keyword evidence="3 5" id="KW-0371">Homeobox</keyword>
<reference evidence="8" key="1">
    <citation type="submission" date="2023-06" db="EMBL/GenBank/DDBJ databases">
        <title>Reference genome for the Northern bat (Eptesicus nilssonii), a most northern bat species.</title>
        <authorList>
            <person name="Laine V.N."/>
            <person name="Pulliainen A.T."/>
            <person name="Lilley T.M."/>
        </authorList>
    </citation>
    <scope>NUCLEOTIDE SEQUENCE</scope>
    <source>
        <strain evidence="8">BLF_Eptnil</strain>
        <tissue evidence="8">Kidney</tissue>
    </source>
</reference>
<protein>
    <recommendedName>
        <fullName evidence="7">Homeobox domain-containing protein</fullName>
    </recommendedName>
</protein>
<evidence type="ECO:0000313" key="8">
    <source>
        <dbReference type="EMBL" id="KAK1338703.1"/>
    </source>
</evidence>
<comment type="subcellular location">
    <subcellularLocation>
        <location evidence="1 5 6">Nucleus</location>
    </subcellularLocation>
</comment>
<feature type="DNA-binding region" description="Homeobox" evidence="5">
    <location>
        <begin position="10"/>
        <end position="69"/>
    </location>
</feature>
<evidence type="ECO:0000256" key="2">
    <source>
        <dbReference type="ARBA" id="ARBA00023125"/>
    </source>
</evidence>
<feature type="non-terminal residue" evidence="8">
    <location>
        <position position="96"/>
    </location>
</feature>
<evidence type="ECO:0000313" key="9">
    <source>
        <dbReference type="Proteomes" id="UP001177744"/>
    </source>
</evidence>
<sequence>MASNRPGGSGRCKRTKFSKNQLQVLIEAFEKDPYPDTTVREELAKQTQIPQSTIQEWFQNRRAQEHWLDPAETTCLQEEEPELFGSVDRLRTEGSQ</sequence>
<dbReference type="PANTHER" id="PTHR46123:SF3">
    <property type="entry name" value="DOUBLE HOMEOBOX PROTEIN 1-RELATED"/>
    <property type="match status" value="1"/>
</dbReference>
<keyword evidence="4 5" id="KW-0539">Nucleus</keyword>
<dbReference type="PANTHER" id="PTHR46123">
    <property type="entry name" value="MIX-TYPE HOMEOBOX GENE 1-RELATED"/>
    <property type="match status" value="1"/>
</dbReference>
<accession>A0AA40HWE2</accession>
<gene>
    <name evidence="8" type="ORF">QTO34_019360</name>
</gene>
<dbReference type="SUPFAM" id="SSF46689">
    <property type="entry name" value="Homeodomain-like"/>
    <property type="match status" value="1"/>
</dbReference>
<dbReference type="GO" id="GO:0000977">
    <property type="term" value="F:RNA polymerase II transcription regulatory region sequence-specific DNA binding"/>
    <property type="evidence" value="ECO:0007669"/>
    <property type="project" value="TreeGrafter"/>
</dbReference>
<feature type="domain" description="Homeobox" evidence="7">
    <location>
        <begin position="8"/>
        <end position="68"/>
    </location>
</feature>
<dbReference type="GO" id="GO:0005634">
    <property type="term" value="C:nucleus"/>
    <property type="evidence" value="ECO:0007669"/>
    <property type="project" value="UniProtKB-SubCell"/>
</dbReference>
<evidence type="ECO:0000259" key="7">
    <source>
        <dbReference type="PROSITE" id="PS50071"/>
    </source>
</evidence>
<dbReference type="Proteomes" id="UP001177744">
    <property type="component" value="Unassembled WGS sequence"/>
</dbReference>
<evidence type="ECO:0000256" key="5">
    <source>
        <dbReference type="PROSITE-ProRule" id="PRU00108"/>
    </source>
</evidence>
<comment type="caution">
    <text evidence="8">The sequence shown here is derived from an EMBL/GenBank/DDBJ whole genome shotgun (WGS) entry which is preliminary data.</text>
</comment>
<dbReference type="InterPro" id="IPR009057">
    <property type="entry name" value="Homeodomain-like_sf"/>
</dbReference>
<keyword evidence="2 5" id="KW-0238">DNA-binding</keyword>
<dbReference type="PROSITE" id="PS50071">
    <property type="entry name" value="HOMEOBOX_2"/>
    <property type="match status" value="1"/>
</dbReference>
<organism evidence="8 9">
    <name type="scientific">Cnephaeus nilssonii</name>
    <name type="common">Northern bat</name>
    <name type="synonym">Eptesicus nilssonii</name>
    <dbReference type="NCBI Taxonomy" id="3371016"/>
    <lineage>
        <taxon>Eukaryota</taxon>
        <taxon>Metazoa</taxon>
        <taxon>Chordata</taxon>
        <taxon>Craniata</taxon>
        <taxon>Vertebrata</taxon>
        <taxon>Euteleostomi</taxon>
        <taxon>Mammalia</taxon>
        <taxon>Eutheria</taxon>
        <taxon>Laurasiatheria</taxon>
        <taxon>Chiroptera</taxon>
        <taxon>Yangochiroptera</taxon>
        <taxon>Vespertilionidae</taxon>
        <taxon>Cnephaeus</taxon>
    </lineage>
</organism>
<dbReference type="SMART" id="SM00389">
    <property type="entry name" value="HOX"/>
    <property type="match status" value="1"/>
</dbReference>
<dbReference type="AlphaFoldDB" id="A0AA40HWE2"/>
<evidence type="ECO:0000256" key="1">
    <source>
        <dbReference type="ARBA" id="ARBA00004123"/>
    </source>
</evidence>
<keyword evidence="9" id="KW-1185">Reference proteome</keyword>
<evidence type="ECO:0000256" key="3">
    <source>
        <dbReference type="ARBA" id="ARBA00023155"/>
    </source>
</evidence>
<dbReference type="Gene3D" id="1.10.10.60">
    <property type="entry name" value="Homeodomain-like"/>
    <property type="match status" value="1"/>
</dbReference>
<dbReference type="GO" id="GO:0000981">
    <property type="term" value="F:DNA-binding transcription factor activity, RNA polymerase II-specific"/>
    <property type="evidence" value="ECO:0007669"/>
    <property type="project" value="TreeGrafter"/>
</dbReference>
<dbReference type="InterPro" id="IPR001356">
    <property type="entry name" value="HD"/>
</dbReference>
<name>A0AA40HWE2_CNENI</name>